<sequence length="279" mass="32972">MLEQIMQLRNEGYSFQQVADQVNLSKSRVQQIYRENKPVEEIYSKFKQELEIANQRVDQLEKEVEAKEDEINDFINNIDQDTSHLDEEIESLKTALEEEKEKSQQLILNKEDEEYQYQNDYEELNDDYLALDKEHKNLQSQYDDLLKTNESLETSLLKRKNEEKHVLQGIKKVQDFEKNQNMISTLKEDFVEIVESVLDTEGEALIPNGFAYIIHDIQLWLESLKRFNLENEFSIQKSLAQKLIQALKSADQQSFEKEKLTITFPIQMVTELNLILNNN</sequence>
<dbReference type="EMBL" id="JABANE010000002">
    <property type="protein sequence ID" value="NME66591.1"/>
    <property type="molecule type" value="Genomic_DNA"/>
</dbReference>
<feature type="coiled-coil region" evidence="1">
    <location>
        <begin position="43"/>
        <end position="155"/>
    </location>
</feature>
<dbReference type="Proteomes" id="UP000576082">
    <property type="component" value="Unassembled WGS sequence"/>
</dbReference>
<reference evidence="2 3" key="1">
    <citation type="submission" date="2020-04" db="EMBL/GenBank/DDBJ databases">
        <title>Flammeovirga sp. SR4, a novel species isolated from seawater.</title>
        <authorList>
            <person name="Wang X."/>
        </authorList>
    </citation>
    <scope>NUCLEOTIDE SEQUENCE [LARGE SCALE GENOMIC DNA]</scope>
    <source>
        <strain evidence="2 3">ATCC 23126</strain>
    </source>
</reference>
<protein>
    <submittedName>
        <fullName evidence="2">Uncharacterized protein</fullName>
    </submittedName>
</protein>
<comment type="caution">
    <text evidence="2">The sequence shown here is derived from an EMBL/GenBank/DDBJ whole genome shotgun (WGS) entry which is preliminary data.</text>
</comment>
<proteinExistence type="predicted"/>
<dbReference type="RefSeq" id="WP_169654337.1">
    <property type="nucleotide sequence ID" value="NZ_JABANE010000002.1"/>
</dbReference>
<accession>A0A7X9NZ48</accession>
<name>A0A7X9NZ48_9BACT</name>
<evidence type="ECO:0000313" key="3">
    <source>
        <dbReference type="Proteomes" id="UP000576082"/>
    </source>
</evidence>
<keyword evidence="3" id="KW-1185">Reference proteome</keyword>
<organism evidence="2 3">
    <name type="scientific">Flammeovirga aprica JL-4</name>
    <dbReference type="NCBI Taxonomy" id="694437"/>
    <lineage>
        <taxon>Bacteria</taxon>
        <taxon>Pseudomonadati</taxon>
        <taxon>Bacteroidota</taxon>
        <taxon>Cytophagia</taxon>
        <taxon>Cytophagales</taxon>
        <taxon>Flammeovirgaceae</taxon>
        <taxon>Flammeovirga</taxon>
    </lineage>
</organism>
<dbReference type="AlphaFoldDB" id="A0A7X9NZ48"/>
<evidence type="ECO:0000313" key="2">
    <source>
        <dbReference type="EMBL" id="NME66591.1"/>
    </source>
</evidence>
<evidence type="ECO:0000256" key="1">
    <source>
        <dbReference type="SAM" id="Coils"/>
    </source>
</evidence>
<gene>
    <name evidence="2" type="ORF">HHU12_01320</name>
</gene>
<keyword evidence="1" id="KW-0175">Coiled coil</keyword>